<keyword evidence="1" id="KW-0489">Methyltransferase</keyword>
<dbReference type="EMBL" id="OC318108">
    <property type="protein sequence ID" value="CAD7400590.1"/>
    <property type="molecule type" value="Genomic_DNA"/>
</dbReference>
<dbReference type="AlphaFoldDB" id="A0A7R9GWN0"/>
<evidence type="ECO:0000256" key="1">
    <source>
        <dbReference type="ARBA" id="ARBA00022603"/>
    </source>
</evidence>
<accession>A0A7R9GWN0</accession>
<dbReference type="GO" id="GO:0042799">
    <property type="term" value="F:histone H4K20 methyltransferase activity"/>
    <property type="evidence" value="ECO:0007669"/>
    <property type="project" value="TreeGrafter"/>
</dbReference>
<dbReference type="Gene3D" id="2.170.270.10">
    <property type="entry name" value="SET domain"/>
    <property type="match status" value="1"/>
</dbReference>
<dbReference type="Gene3D" id="6.10.140.2220">
    <property type="match status" value="1"/>
</dbReference>
<name>A0A7R9GWN0_TIMCR</name>
<evidence type="ECO:0008006" key="5">
    <source>
        <dbReference type="Google" id="ProtNLM"/>
    </source>
</evidence>
<evidence type="ECO:0000256" key="3">
    <source>
        <dbReference type="ARBA" id="ARBA00022691"/>
    </source>
</evidence>
<dbReference type="SUPFAM" id="SSF82199">
    <property type="entry name" value="SET domain"/>
    <property type="match status" value="1"/>
</dbReference>
<dbReference type="Gene3D" id="1.10.220.160">
    <property type="match status" value="1"/>
</dbReference>
<dbReference type="InterPro" id="IPR046341">
    <property type="entry name" value="SET_dom_sf"/>
</dbReference>
<proteinExistence type="predicted"/>
<dbReference type="GO" id="GO:0032259">
    <property type="term" value="P:methylation"/>
    <property type="evidence" value="ECO:0007669"/>
    <property type="project" value="UniProtKB-KW"/>
</dbReference>
<dbReference type="PANTHER" id="PTHR46402:SF2">
    <property type="entry name" value="HISTONE-LYSINE N-TRIMETHYLTRANSFERASE SMYD5"/>
    <property type="match status" value="1"/>
</dbReference>
<keyword evidence="3" id="KW-0949">S-adenosyl-L-methionine</keyword>
<evidence type="ECO:0000313" key="4">
    <source>
        <dbReference type="EMBL" id="CAD7400590.1"/>
    </source>
</evidence>
<organism evidence="4">
    <name type="scientific">Timema cristinae</name>
    <name type="common">Walking stick</name>
    <dbReference type="NCBI Taxonomy" id="61476"/>
    <lineage>
        <taxon>Eukaryota</taxon>
        <taxon>Metazoa</taxon>
        <taxon>Ecdysozoa</taxon>
        <taxon>Arthropoda</taxon>
        <taxon>Hexapoda</taxon>
        <taxon>Insecta</taxon>
        <taxon>Pterygota</taxon>
        <taxon>Neoptera</taxon>
        <taxon>Polyneoptera</taxon>
        <taxon>Phasmatodea</taxon>
        <taxon>Timematodea</taxon>
        <taxon>Timematoidea</taxon>
        <taxon>Timematidae</taxon>
        <taxon>Timema</taxon>
    </lineage>
</organism>
<protein>
    <recommendedName>
        <fullName evidence="5">MYND-type domain-containing protein</fullName>
    </recommendedName>
</protein>
<dbReference type="SUPFAM" id="SSF144232">
    <property type="entry name" value="HIT/MYND zinc finger-like"/>
    <property type="match status" value="1"/>
</dbReference>
<keyword evidence="2" id="KW-0808">Transferase</keyword>
<dbReference type="GO" id="GO:0045814">
    <property type="term" value="P:negative regulation of gene expression, epigenetic"/>
    <property type="evidence" value="ECO:0007669"/>
    <property type="project" value="TreeGrafter"/>
</dbReference>
<dbReference type="PANTHER" id="PTHR46402">
    <property type="entry name" value="SET AND MYND DOMAIN-CONTAINING PROTEIN 5"/>
    <property type="match status" value="1"/>
</dbReference>
<evidence type="ECO:0000256" key="2">
    <source>
        <dbReference type="ARBA" id="ARBA00022679"/>
    </source>
</evidence>
<gene>
    <name evidence="4" type="ORF">TCEB3V08_LOCUS5595</name>
</gene>
<sequence>MLPSTEMPEVLACWHQNQGINFFFQGKGLFATQCFNAGDIIFEERPLVCCQFSWNGAYRYAACDFCMRPLESTEENARRLTGKKDLVLPYPECCPTNKKSHIQCQQCSVRYCCAECRDAAWSQYHKTLCTQSRTRDPSHPLEQLNDTWKYILLANNKHTHTHSFACSFFLFPPILIVSQTS</sequence>
<reference evidence="4" key="1">
    <citation type="submission" date="2020-11" db="EMBL/GenBank/DDBJ databases">
        <authorList>
            <person name="Tran Van P."/>
        </authorList>
    </citation>
    <scope>NUCLEOTIDE SEQUENCE</scope>
</reference>